<keyword evidence="2" id="KW-0067">ATP-binding</keyword>
<dbReference type="InterPro" id="IPR025501">
    <property type="entry name" value="MinD_FleN"/>
</dbReference>
<gene>
    <name evidence="4" type="ORF">WAK64_03785</name>
</gene>
<dbReference type="SUPFAM" id="SSF52540">
    <property type="entry name" value="P-loop containing nucleoside triphosphate hydrolases"/>
    <property type="match status" value="1"/>
</dbReference>
<dbReference type="InterPro" id="IPR050625">
    <property type="entry name" value="ParA/MinD_ATPase"/>
</dbReference>
<dbReference type="InterPro" id="IPR033875">
    <property type="entry name" value="FlhG"/>
</dbReference>
<dbReference type="Pfam" id="PF01656">
    <property type="entry name" value="CbiA"/>
    <property type="match status" value="1"/>
</dbReference>
<evidence type="ECO:0000256" key="2">
    <source>
        <dbReference type="ARBA" id="ARBA00022840"/>
    </source>
</evidence>
<dbReference type="CDD" id="cd02038">
    <property type="entry name" value="FlhG-like"/>
    <property type="match status" value="1"/>
</dbReference>
<dbReference type="PIRSF" id="PIRSF003092">
    <property type="entry name" value="MinD"/>
    <property type="match status" value="1"/>
</dbReference>
<feature type="domain" description="CobQ/CobB/MinD/ParA nucleotide binding" evidence="3">
    <location>
        <begin position="21"/>
        <end position="237"/>
    </location>
</feature>
<dbReference type="Proteomes" id="UP001312865">
    <property type="component" value="Unassembled WGS sequence"/>
</dbReference>
<dbReference type="PANTHER" id="PTHR43384:SF4">
    <property type="entry name" value="CELLULOSE BIOSYNTHESIS PROTEIN BCSQ-RELATED"/>
    <property type="match status" value="1"/>
</dbReference>
<evidence type="ECO:0000256" key="1">
    <source>
        <dbReference type="ARBA" id="ARBA00022741"/>
    </source>
</evidence>
<evidence type="ECO:0000313" key="5">
    <source>
        <dbReference type="Proteomes" id="UP001312865"/>
    </source>
</evidence>
<organism evidence="4 5">
    <name type="scientific">Bacillus spongiae</name>
    <dbReference type="NCBI Taxonomy" id="2683610"/>
    <lineage>
        <taxon>Bacteria</taxon>
        <taxon>Bacillati</taxon>
        <taxon>Bacillota</taxon>
        <taxon>Bacilli</taxon>
        <taxon>Bacillales</taxon>
        <taxon>Bacillaceae</taxon>
        <taxon>Bacillus</taxon>
    </lineage>
</organism>
<dbReference type="RefSeq" id="WP_336585610.1">
    <property type="nucleotide sequence ID" value="NZ_JBBAXC010000002.1"/>
</dbReference>
<reference evidence="4 5" key="1">
    <citation type="journal article" date="2018" name="J. Microbiol.">
        <title>Bacillus spongiae sp. nov., isolated from sponge of Jeju Island.</title>
        <authorList>
            <person name="Lee G.E."/>
            <person name="Im W.T."/>
            <person name="Park J.S."/>
        </authorList>
    </citation>
    <scope>NUCLEOTIDE SEQUENCE [LARGE SCALE GENOMIC DNA]</scope>
    <source>
        <strain evidence="4 5">135PIL107-10</strain>
    </source>
</reference>
<comment type="caution">
    <text evidence="4">The sequence shown here is derived from an EMBL/GenBank/DDBJ whole genome shotgun (WGS) entry which is preliminary data.</text>
</comment>
<name>A0ABU8HAL6_9BACI</name>
<proteinExistence type="predicted"/>
<evidence type="ECO:0000259" key="3">
    <source>
        <dbReference type="Pfam" id="PF01656"/>
    </source>
</evidence>
<keyword evidence="5" id="KW-1185">Reference proteome</keyword>
<dbReference type="InterPro" id="IPR002586">
    <property type="entry name" value="CobQ/CobB/MinD/ParA_Nub-bd_dom"/>
</dbReference>
<evidence type="ECO:0000313" key="4">
    <source>
        <dbReference type="EMBL" id="MEI5906192.1"/>
    </source>
</evidence>
<dbReference type="Gene3D" id="3.40.50.300">
    <property type="entry name" value="P-loop containing nucleotide triphosphate hydrolases"/>
    <property type="match status" value="1"/>
</dbReference>
<sequence length="290" mass="32078">MNDQAQGLRTKLQRQSIARTIGVVSGKSGLGTSNFSVNMCTILAKANKKVLLLNLDFGMANVHLPSGENPERTIMDFLNENIEVHEIVHKGSDGVSYISGGTGLSSCVNWPKEKFDRFADGLQFLQQYYEYIFFDMGALASKDRLDLMMTLDETILITTPEPTDIMDAYSLIKHISLLGGEQELYIVCNRAQSEKQGEETLSRLQGVVRKFLQKKVSILGIIMDDTNVGEAVANQVPYSIQYPNHPAARGLAAIAMSYLATPPLNCESSSLKFTFIDKLRKLFIVKGEVG</sequence>
<dbReference type="PANTHER" id="PTHR43384">
    <property type="entry name" value="SEPTUM SITE-DETERMINING PROTEIN MIND HOMOLOG, CHLOROPLASTIC-RELATED"/>
    <property type="match status" value="1"/>
</dbReference>
<dbReference type="InterPro" id="IPR027417">
    <property type="entry name" value="P-loop_NTPase"/>
</dbReference>
<accession>A0ABU8HAL6</accession>
<keyword evidence="1" id="KW-0547">Nucleotide-binding</keyword>
<protein>
    <submittedName>
        <fullName evidence="4">MinD/ParA family protein</fullName>
    </submittedName>
</protein>
<dbReference type="EMBL" id="JBBAXC010000002">
    <property type="protein sequence ID" value="MEI5906192.1"/>
    <property type="molecule type" value="Genomic_DNA"/>
</dbReference>